<gene>
    <name evidence="17" type="ORF">BaRGS_00037076</name>
</gene>
<evidence type="ECO:0000256" key="5">
    <source>
        <dbReference type="ARBA" id="ARBA00022692"/>
    </source>
</evidence>
<evidence type="ECO:0000256" key="8">
    <source>
        <dbReference type="ARBA" id="ARBA00022777"/>
    </source>
</evidence>
<dbReference type="GO" id="GO:0016020">
    <property type="term" value="C:membrane"/>
    <property type="evidence" value="ECO:0007669"/>
    <property type="project" value="UniProtKB-SubCell"/>
</dbReference>
<dbReference type="PANTHER" id="PTHR23255:SF98">
    <property type="entry name" value="SERINE_THREONINE-PROTEIN KINASE RECEPTOR"/>
    <property type="match status" value="1"/>
</dbReference>
<sequence length="530" mass="60004">MTLSVANNPLRWWLLLCACSLILPICRGVFHKSDLPSAARTKEPSDVIGNGTKKCERYKEKCDPEKEDCSTVEICHAEASTTRKLCYASWRNSTEGIQIVMKGCWMGEESCFGQRQCIQRDPIRSVYFCCCEGDFCNRNITFQNAPIGPGPEPEGSSPHPPVRRENNSQLLKTVLYSIVPIIGGAVIIVAVFFIWKRHQRHLYTGHQQLPTVEPCYISTPSETSLNLEKVELLELRARGRFIASEKRGENLNVELWLLTEFHEHGSLYDYLKGHVLTWSDLCKIGETMARGLAFVHDEIPATSLQGAKPAVAHRDFKSKNVLLKADLSACIADFGLALKFEPGKGPGETHGLVGTRRYMAPEVLEGAICFNRDSFLRIDMYVGTRRYMAPEVLEGAICFNRDSFLRIDMYACGLVLWELMSRCNAAEGPVEEYQLPFEAAPEVGMHPTLEIMQDYVVTRKMRPAIHEHWKRHPVCIVWLVLLLVVWLVLLLVVWLVLLLVVWLVLLLVVWLNADMVLINSAVFVEWEIAS</sequence>
<evidence type="ECO:0000256" key="4">
    <source>
        <dbReference type="ARBA" id="ARBA00022679"/>
    </source>
</evidence>
<dbReference type="Proteomes" id="UP001519460">
    <property type="component" value="Unassembled WGS sequence"/>
</dbReference>
<dbReference type="EMBL" id="JACVVK020000544">
    <property type="protein sequence ID" value="KAK7466809.1"/>
    <property type="molecule type" value="Genomic_DNA"/>
</dbReference>
<dbReference type="SUPFAM" id="SSF56112">
    <property type="entry name" value="Protein kinase-like (PK-like)"/>
    <property type="match status" value="2"/>
</dbReference>
<evidence type="ECO:0000256" key="11">
    <source>
        <dbReference type="ARBA" id="ARBA00023136"/>
    </source>
</evidence>
<feature type="disulfide bond" evidence="14">
    <location>
        <begin position="62"/>
        <end position="69"/>
    </location>
</feature>
<dbReference type="InterPro" id="IPR000472">
    <property type="entry name" value="Activin_recp"/>
</dbReference>
<comment type="cofactor">
    <cofactor evidence="15">
        <name>Mg(2+)</name>
        <dbReference type="ChEBI" id="CHEBI:18420"/>
    </cofactor>
    <cofactor evidence="15">
        <name>Mn(2+)</name>
        <dbReference type="ChEBI" id="CHEBI:29035"/>
    </cofactor>
</comment>
<feature type="domain" description="Protein kinase" evidence="16">
    <location>
        <begin position="176"/>
        <end position="530"/>
    </location>
</feature>
<evidence type="ECO:0000256" key="3">
    <source>
        <dbReference type="ARBA" id="ARBA00022527"/>
    </source>
</evidence>
<dbReference type="InterPro" id="IPR011009">
    <property type="entry name" value="Kinase-like_dom_sf"/>
</dbReference>
<dbReference type="SUPFAM" id="SSF57302">
    <property type="entry name" value="Snake toxin-like"/>
    <property type="match status" value="1"/>
</dbReference>
<organism evidence="17 18">
    <name type="scientific">Batillaria attramentaria</name>
    <dbReference type="NCBI Taxonomy" id="370345"/>
    <lineage>
        <taxon>Eukaryota</taxon>
        <taxon>Metazoa</taxon>
        <taxon>Spiralia</taxon>
        <taxon>Lophotrochozoa</taxon>
        <taxon>Mollusca</taxon>
        <taxon>Gastropoda</taxon>
        <taxon>Caenogastropoda</taxon>
        <taxon>Sorbeoconcha</taxon>
        <taxon>Cerithioidea</taxon>
        <taxon>Batillariidae</taxon>
        <taxon>Batillaria</taxon>
    </lineage>
</organism>
<keyword evidence="14" id="KW-1015">Disulfide bond</keyword>
<evidence type="ECO:0000256" key="10">
    <source>
        <dbReference type="ARBA" id="ARBA00022989"/>
    </source>
</evidence>
<evidence type="ECO:0000256" key="14">
    <source>
        <dbReference type="PIRSR" id="PIRSR037393-3"/>
    </source>
</evidence>
<evidence type="ECO:0000256" key="9">
    <source>
        <dbReference type="ARBA" id="ARBA00022840"/>
    </source>
</evidence>
<comment type="catalytic activity">
    <reaction evidence="15">
        <text>L-threonyl-[receptor-protein] + ATP = O-phospho-L-threonyl-[receptor-protein] + ADP + H(+)</text>
        <dbReference type="Rhea" id="RHEA:44880"/>
        <dbReference type="Rhea" id="RHEA-COMP:11024"/>
        <dbReference type="Rhea" id="RHEA-COMP:11025"/>
        <dbReference type="ChEBI" id="CHEBI:15378"/>
        <dbReference type="ChEBI" id="CHEBI:30013"/>
        <dbReference type="ChEBI" id="CHEBI:30616"/>
        <dbReference type="ChEBI" id="CHEBI:61977"/>
        <dbReference type="ChEBI" id="CHEBI:456216"/>
        <dbReference type="EC" id="2.7.11.30"/>
    </reaction>
</comment>
<evidence type="ECO:0000256" key="12">
    <source>
        <dbReference type="ARBA" id="ARBA00023170"/>
    </source>
</evidence>
<feature type="active site" description="Proton acceptor" evidence="13">
    <location>
        <position position="315"/>
    </location>
</feature>
<dbReference type="Gene3D" id="1.10.510.10">
    <property type="entry name" value="Transferase(Phosphotransferase) domain 1"/>
    <property type="match status" value="2"/>
</dbReference>
<dbReference type="GO" id="GO:0046872">
    <property type="term" value="F:metal ion binding"/>
    <property type="evidence" value="ECO:0007669"/>
    <property type="project" value="UniProtKB-KW"/>
</dbReference>
<dbReference type="Pfam" id="PF01064">
    <property type="entry name" value="Activin_recp"/>
    <property type="match status" value="1"/>
</dbReference>
<dbReference type="InterPro" id="IPR045860">
    <property type="entry name" value="Snake_toxin-like_sf"/>
</dbReference>
<keyword evidence="15" id="KW-0464">Manganese</keyword>
<evidence type="ECO:0000256" key="2">
    <source>
        <dbReference type="ARBA" id="ARBA00009605"/>
    </source>
</evidence>
<keyword evidence="10 15" id="KW-1133">Transmembrane helix</keyword>
<keyword evidence="15" id="KW-0460">Magnesium</keyword>
<evidence type="ECO:0000256" key="6">
    <source>
        <dbReference type="ARBA" id="ARBA00022729"/>
    </source>
</evidence>
<feature type="disulfide bond" evidence="14">
    <location>
        <begin position="55"/>
        <end position="86"/>
    </location>
</feature>
<dbReference type="GO" id="GO:0005524">
    <property type="term" value="F:ATP binding"/>
    <property type="evidence" value="ECO:0007669"/>
    <property type="project" value="UniProtKB-UniRule"/>
</dbReference>
<feature type="transmembrane region" description="Helical" evidence="15">
    <location>
        <begin position="12"/>
        <end position="30"/>
    </location>
</feature>
<dbReference type="PROSITE" id="PS50011">
    <property type="entry name" value="PROTEIN_KINASE_DOM"/>
    <property type="match status" value="1"/>
</dbReference>
<keyword evidence="4 15" id="KW-0808">Transferase</keyword>
<dbReference type="EC" id="2.7.11.30" evidence="15"/>
<comment type="subcellular location">
    <subcellularLocation>
        <location evidence="1 15">Membrane</location>
        <topology evidence="1 15">Single-pass type I membrane protein</topology>
    </subcellularLocation>
</comment>
<evidence type="ECO:0000313" key="17">
    <source>
        <dbReference type="EMBL" id="KAK7466809.1"/>
    </source>
</evidence>
<dbReference type="CDD" id="cd23615">
    <property type="entry name" value="TFP_LU_ECD_ACVR2"/>
    <property type="match status" value="1"/>
</dbReference>
<keyword evidence="5 15" id="KW-0812">Transmembrane</keyword>
<evidence type="ECO:0000256" key="7">
    <source>
        <dbReference type="ARBA" id="ARBA00022741"/>
    </source>
</evidence>
<protein>
    <recommendedName>
        <fullName evidence="15">Serine/threonine-protein kinase receptor</fullName>
        <ecNumber evidence="15">2.7.11.30</ecNumber>
    </recommendedName>
</protein>
<evidence type="ECO:0000313" key="18">
    <source>
        <dbReference type="Proteomes" id="UP001519460"/>
    </source>
</evidence>
<dbReference type="PRINTS" id="PR00653">
    <property type="entry name" value="ACTIVIN2R"/>
</dbReference>
<keyword evidence="18" id="KW-1185">Reference proteome</keyword>
<keyword evidence="15" id="KW-0479">Metal-binding</keyword>
<evidence type="ECO:0000259" key="16">
    <source>
        <dbReference type="PROSITE" id="PS50011"/>
    </source>
</evidence>
<feature type="disulfide bond" evidence="14">
    <location>
        <begin position="117"/>
        <end position="129"/>
    </location>
</feature>
<accession>A0ABD0JAW3</accession>
<dbReference type="AlphaFoldDB" id="A0ABD0JAW3"/>
<dbReference type="InterPro" id="IPR000333">
    <property type="entry name" value="TGFB_receptor"/>
</dbReference>
<comment type="caution">
    <text evidence="15">Lacks conserved residue(s) required for the propagation of feature annotation.</text>
</comment>
<comment type="similarity">
    <text evidence="2 15">Belongs to the protein kinase superfamily. TKL Ser/Thr protein kinase family. TGFB receptor subfamily.</text>
</comment>
<proteinExistence type="inferred from homology"/>
<dbReference type="InterPro" id="IPR008271">
    <property type="entry name" value="Ser/Thr_kinase_AS"/>
</dbReference>
<keyword evidence="9 15" id="KW-0067">ATP-binding</keyword>
<dbReference type="InterPro" id="IPR000719">
    <property type="entry name" value="Prot_kinase_dom"/>
</dbReference>
<dbReference type="PIRSF" id="PIRSF037393">
    <property type="entry name" value="TGFRII"/>
    <property type="match status" value="1"/>
</dbReference>
<dbReference type="InterPro" id="IPR017194">
    <property type="entry name" value="Transform_growth_fac-b_typ-2"/>
</dbReference>
<keyword evidence="7 15" id="KW-0547">Nucleotide-binding</keyword>
<keyword evidence="11 15" id="KW-0472">Membrane</keyword>
<keyword evidence="12 15" id="KW-0675">Receptor</keyword>
<keyword evidence="6" id="KW-0732">Signal</keyword>
<evidence type="ECO:0000256" key="15">
    <source>
        <dbReference type="RuleBase" id="RU361271"/>
    </source>
</evidence>
<feature type="transmembrane region" description="Helical" evidence="15">
    <location>
        <begin position="173"/>
        <end position="195"/>
    </location>
</feature>
<dbReference type="PANTHER" id="PTHR23255">
    <property type="entry name" value="TRANSFORMING GROWTH FACTOR-BETA RECEPTOR TYPE I AND II"/>
    <property type="match status" value="1"/>
</dbReference>
<keyword evidence="8 15" id="KW-0418">Kinase</keyword>
<dbReference type="GO" id="GO:0004675">
    <property type="term" value="F:transmembrane receptor protein serine/threonine kinase activity"/>
    <property type="evidence" value="ECO:0007669"/>
    <property type="project" value="UniProtKB-EC"/>
</dbReference>
<evidence type="ECO:0000256" key="1">
    <source>
        <dbReference type="ARBA" id="ARBA00004479"/>
    </source>
</evidence>
<feature type="disulfide bond" evidence="14">
    <location>
        <begin position="131"/>
        <end position="136"/>
    </location>
</feature>
<dbReference type="Pfam" id="PF00069">
    <property type="entry name" value="Pkinase"/>
    <property type="match status" value="1"/>
</dbReference>
<comment type="caution">
    <text evidence="17">The sequence shown here is derived from an EMBL/GenBank/DDBJ whole genome shotgun (WGS) entry which is preliminary data.</text>
</comment>
<name>A0ABD0JAW3_9CAEN</name>
<reference evidence="17 18" key="1">
    <citation type="journal article" date="2023" name="Sci. Data">
        <title>Genome assembly of the Korean intertidal mud-creeper Batillaria attramentaria.</title>
        <authorList>
            <person name="Patra A.K."/>
            <person name="Ho P.T."/>
            <person name="Jun S."/>
            <person name="Lee S.J."/>
            <person name="Kim Y."/>
            <person name="Won Y.J."/>
        </authorList>
    </citation>
    <scope>NUCLEOTIDE SEQUENCE [LARGE SCALE GENOMIC DNA]</scope>
    <source>
        <strain evidence="17">Wonlab-2016</strain>
    </source>
</reference>
<dbReference type="PROSITE" id="PS00108">
    <property type="entry name" value="PROTEIN_KINASE_ST"/>
    <property type="match status" value="1"/>
</dbReference>
<dbReference type="Gene3D" id="2.10.60.10">
    <property type="entry name" value="CD59"/>
    <property type="match status" value="1"/>
</dbReference>
<evidence type="ECO:0000256" key="13">
    <source>
        <dbReference type="PIRSR" id="PIRSR037393-1"/>
    </source>
</evidence>
<feature type="transmembrane region" description="Helical" evidence="15">
    <location>
        <begin position="476"/>
        <end position="509"/>
    </location>
</feature>
<keyword evidence="3 15" id="KW-0723">Serine/threonine-protein kinase</keyword>